<gene>
    <name evidence="2" type="ORF">ERJ68_07780</name>
</gene>
<reference evidence="2 3" key="1">
    <citation type="journal article" date="2019" name="mSystems">
        <title>Life at home and on the roam: Genomic adaptions reflect the dual lifestyle of an intracellular, facultative symbiont.</title>
        <authorList>
            <person name="Burgsdorf I."/>
        </authorList>
    </citation>
    <scope>NUCLEOTIDE SEQUENCE [LARGE SCALE GENOMIC DNA]</scope>
    <source>
        <strain evidence="2">277cI</strain>
    </source>
</reference>
<comment type="caution">
    <text evidence="2">The sequence shown here is derived from an EMBL/GenBank/DDBJ whole genome shotgun (WGS) entry which is preliminary data.</text>
</comment>
<sequence length="566" mass="63980">MSQTPFEQTRELRIGTVDFVSPDEIKVSLEVEAPESVVLNLGVPRPFPRVNSYLLIPVDEIFLVGQVEWITIEHSPFPKRRGMQDFGLVDLPYPLRRLRLNPLGTLRAHPDKTEHTFTRGTNALPSLGSSVVLPTEPQLRSIVESGEHRRVKIGTSPLAGDAEVYVDPDRLFGRHLAVLGNTGSGKSCSIAGLIRWSLEQARQQSSGHPNARFIVLDPNGEYSRAFNGDDPVKARIFKINPSEDKGEMDLKVPLWFWNSAEWCAFLQASSQSQRPSLLNALREVRSNQEKSDVNVDTPQFFNGESLRNAVNNHCQSHHCYSLKLRLEELINDIRIKPIVDSEIKIDLNKWLEDYIGKSNNEQGSISIIDLSLVSSDVVHIITAVIARMVFEALQRYVKLNQVSLPTVLVMEEAHTFVKRYRQEVDNQDAATICCQAFERIAREGRKFGLGLVLSSQRPSELSPSVLSQCNSFVLHRISNDRDQEIIHRFVPDNLRGLLRELPSLPSRSAILLGWASELPVLVTMNDLPEAQQPRSDDPEFWDVWTGTKNRSVDWQEFANDWQGNSE</sequence>
<dbReference type="PANTHER" id="PTHR42957:SF1">
    <property type="entry name" value="HELICASE MJ1565-RELATED"/>
    <property type="match status" value="1"/>
</dbReference>
<feature type="domain" description="Helicase HerA central" evidence="1">
    <location>
        <begin position="152"/>
        <end position="389"/>
    </location>
</feature>
<keyword evidence="2" id="KW-0067">ATP-binding</keyword>
<accession>A0A524RS70</accession>
<dbReference type="InterPro" id="IPR027417">
    <property type="entry name" value="P-loop_NTPase"/>
</dbReference>
<name>A0A524RS70_9CHRO</name>
<protein>
    <submittedName>
        <fullName evidence="2">ATP-binding protein</fullName>
    </submittedName>
</protein>
<dbReference type="InterPro" id="IPR002789">
    <property type="entry name" value="HerA_central"/>
</dbReference>
<dbReference type="EMBL" id="SRMN01000128">
    <property type="protein sequence ID" value="TGH19870.1"/>
    <property type="molecule type" value="Genomic_DNA"/>
</dbReference>
<proteinExistence type="predicted"/>
<dbReference type="SUPFAM" id="SSF52540">
    <property type="entry name" value="P-loop containing nucleoside triphosphate hydrolases"/>
    <property type="match status" value="1"/>
</dbReference>
<dbReference type="AlphaFoldDB" id="A0A524RS70"/>
<dbReference type="Proteomes" id="UP000315454">
    <property type="component" value="Unassembled WGS sequence"/>
</dbReference>
<dbReference type="Pfam" id="PF01935">
    <property type="entry name" value="DUF87"/>
    <property type="match status" value="1"/>
</dbReference>
<dbReference type="GO" id="GO:0005524">
    <property type="term" value="F:ATP binding"/>
    <property type="evidence" value="ECO:0007669"/>
    <property type="project" value="UniProtKB-KW"/>
</dbReference>
<keyword evidence="2" id="KW-0547">Nucleotide-binding</keyword>
<organism evidence="2 3">
    <name type="scientific">Aphanocapsa feldmannii 277cI</name>
    <dbReference type="NCBI Taxonomy" id="2507554"/>
    <lineage>
        <taxon>Bacteria</taxon>
        <taxon>Bacillati</taxon>
        <taxon>Cyanobacteriota</taxon>
        <taxon>Cyanophyceae</taxon>
        <taxon>Oscillatoriophycideae</taxon>
        <taxon>Chroococcales</taxon>
        <taxon>Microcystaceae</taxon>
        <taxon>Aphanocapsa</taxon>
    </lineage>
</organism>
<evidence type="ECO:0000313" key="3">
    <source>
        <dbReference type="Proteomes" id="UP000315454"/>
    </source>
</evidence>
<dbReference type="PANTHER" id="PTHR42957">
    <property type="entry name" value="HELICASE MJ1565-RELATED"/>
    <property type="match status" value="1"/>
</dbReference>
<evidence type="ECO:0000259" key="1">
    <source>
        <dbReference type="Pfam" id="PF01935"/>
    </source>
</evidence>
<evidence type="ECO:0000313" key="2">
    <source>
        <dbReference type="EMBL" id="TGH19870.1"/>
    </source>
</evidence>
<dbReference type="Gene3D" id="3.40.50.300">
    <property type="entry name" value="P-loop containing nucleotide triphosphate hydrolases"/>
    <property type="match status" value="2"/>
</dbReference>
<dbReference type="InterPro" id="IPR008571">
    <property type="entry name" value="HerA-like"/>
</dbReference>